<sequence>LRQILSSSASCVKDENMRKSEKNEENINLLREDLMQIFGLYGKSGTGKSHKSMEVMSKYEIDAVIDDGILIINRIRVAGSSAKNERYMHAATKRAIFQSEEHRREVVNAIQTYQVKRLLIIGTSQKMVLRIIERLALPGDVNWLPIEQFQTAEELRIARERRSQGYHIIPMQPIEVEKTYSGWFRKLIVRFGKRKEEVTLIKPFYNVISGVKPNFWGDGRIVFYSEAIRKMIIIASRNYRKLIIDDIKVDHGQITVVLSVYYGESIKLILDWRNQIVDELTELLGIRCLINVEWKAVVLNSKSRKFIQG</sequence>
<dbReference type="RefSeq" id="WP_371756222.1">
    <property type="nucleotide sequence ID" value="NZ_JAYJLD010000097.1"/>
</dbReference>
<protein>
    <submittedName>
        <fullName evidence="1">Uncharacterized protein</fullName>
    </submittedName>
</protein>
<gene>
    <name evidence="1" type="ORF">VF724_21020</name>
</gene>
<evidence type="ECO:0000313" key="1">
    <source>
        <dbReference type="EMBL" id="MEB3104096.1"/>
    </source>
</evidence>
<keyword evidence="2" id="KW-1185">Reference proteome</keyword>
<dbReference type="Proteomes" id="UP001310386">
    <property type="component" value="Unassembled WGS sequence"/>
</dbReference>
<evidence type="ECO:0000313" key="2">
    <source>
        <dbReference type="Proteomes" id="UP001310386"/>
    </source>
</evidence>
<comment type="caution">
    <text evidence="1">The sequence shown here is derived from an EMBL/GenBank/DDBJ whole genome shotgun (WGS) entry which is preliminary data.</text>
</comment>
<reference evidence="1" key="1">
    <citation type="submission" date="2023-12" db="EMBL/GenBank/DDBJ databases">
        <title>Fervidustalea candida gen. nov., sp. nov., a novel member of the family Paenibacillaceae isolated from a geothermal area.</title>
        <authorList>
            <person name="Li W.-J."/>
            <person name="Jiao J.-Y."/>
            <person name="Chen Y."/>
        </authorList>
    </citation>
    <scope>NUCLEOTIDE SEQUENCE</scope>
    <source>
        <strain evidence="1">SYSU GA230002</strain>
    </source>
</reference>
<proteinExistence type="predicted"/>
<accession>A0ABU5ZNJ1</accession>
<feature type="non-terminal residue" evidence="1">
    <location>
        <position position="1"/>
    </location>
</feature>
<organism evidence="1 2">
    <name type="scientific">Ferviditalea candida</name>
    <dbReference type="NCBI Taxonomy" id="3108399"/>
    <lineage>
        <taxon>Bacteria</taxon>
        <taxon>Bacillati</taxon>
        <taxon>Bacillota</taxon>
        <taxon>Bacilli</taxon>
        <taxon>Bacillales</taxon>
        <taxon>Paenibacillaceae</taxon>
        <taxon>Ferviditalea</taxon>
    </lineage>
</organism>
<dbReference type="EMBL" id="JAYJLD010000097">
    <property type="protein sequence ID" value="MEB3104096.1"/>
    <property type="molecule type" value="Genomic_DNA"/>
</dbReference>
<name>A0ABU5ZNJ1_9BACL</name>